<sequence length="62" mass="6760">MGQSLNEGTNSGKITGIIHNDALLVVVMKIYVIKIAVRSVSPMVWHQLRIVADTSLASRHSC</sequence>
<protein>
    <submittedName>
        <fullName evidence="1">Uncharacterized protein</fullName>
    </submittedName>
</protein>
<evidence type="ECO:0000313" key="2">
    <source>
        <dbReference type="Proteomes" id="UP000238186"/>
    </source>
</evidence>
<gene>
    <name evidence="1" type="ORF">C5K18_13835</name>
</gene>
<comment type="caution">
    <text evidence="1">The sequence shown here is derived from an EMBL/GenBank/DDBJ whole genome shotgun (WGS) entry which is preliminary data.</text>
</comment>
<organism evidence="1 2">
    <name type="scientific">Shigella dysenteriae</name>
    <dbReference type="NCBI Taxonomy" id="622"/>
    <lineage>
        <taxon>Bacteria</taxon>
        <taxon>Pseudomonadati</taxon>
        <taxon>Pseudomonadota</taxon>
        <taxon>Gammaproteobacteria</taxon>
        <taxon>Enterobacterales</taxon>
        <taxon>Enterobacteriaceae</taxon>
        <taxon>Shigella</taxon>
    </lineage>
</organism>
<evidence type="ECO:0000313" key="1">
    <source>
        <dbReference type="EMBL" id="PQN06389.1"/>
    </source>
</evidence>
<dbReference type="EMBL" id="PUGT01000209">
    <property type="protein sequence ID" value="PQN06389.1"/>
    <property type="molecule type" value="Genomic_DNA"/>
</dbReference>
<reference evidence="1 2" key="1">
    <citation type="submission" date="2018-02" db="EMBL/GenBank/DDBJ databases">
        <title>Distribution and characterization of Shiga toxin converting temperate phage carried by Shigella flexneri in Hispaniola.</title>
        <authorList>
            <person name="Fogolari M."/>
            <person name="Mavian C."/>
            <person name="Angeletti S."/>
            <person name="Salemi M."/>
            <person name="Lampel K.A."/>
            <person name="Maurelli A.T."/>
        </authorList>
    </citation>
    <scope>NUCLEOTIDE SEQUENCE [LARGE SCALE GENOMIC DNA]</scope>
    <source>
        <strain evidence="1 2">BS979</strain>
    </source>
</reference>
<name>A0A1S9K455_SHIDY</name>
<accession>A0A1S9K455</accession>
<dbReference type="AlphaFoldDB" id="A0A1S9K455"/>
<proteinExistence type="predicted"/>
<dbReference type="Proteomes" id="UP000238186">
    <property type="component" value="Unassembled WGS sequence"/>
</dbReference>